<sequence>MSKHFGNCGDQKPPAEPDSMWAAICLDQLGEISHQQRSWSYMELQASSPLLILSLCPSCSPTETGTASAPPPFNPPAVTATPHDAVRLSLSPAAAVLQAPEELGWEEGRRVRRKRADSLNNLKGAQIRSRESEELGVEGDRDGREKHRVWGNVTEKDRAAPSGEWLRGPRREGGFWDCVLASVSEGDLSTCPSSHSYTFLGSHGQSVVRGPGTDLGSACQQQIALIETARNPYSLIQEDARKPRL</sequence>
<organism evidence="1 2">
    <name type="scientific">Pleuronectes platessa</name>
    <name type="common">European plaice</name>
    <dbReference type="NCBI Taxonomy" id="8262"/>
    <lineage>
        <taxon>Eukaryota</taxon>
        <taxon>Metazoa</taxon>
        <taxon>Chordata</taxon>
        <taxon>Craniata</taxon>
        <taxon>Vertebrata</taxon>
        <taxon>Euteleostomi</taxon>
        <taxon>Actinopterygii</taxon>
        <taxon>Neopterygii</taxon>
        <taxon>Teleostei</taxon>
        <taxon>Neoteleostei</taxon>
        <taxon>Acanthomorphata</taxon>
        <taxon>Carangaria</taxon>
        <taxon>Pleuronectiformes</taxon>
        <taxon>Pleuronectoidei</taxon>
        <taxon>Pleuronectidae</taxon>
        <taxon>Pleuronectes</taxon>
    </lineage>
</organism>
<gene>
    <name evidence="1" type="ORF">PLEPLA_LOCUS45145</name>
</gene>
<name>A0A9N7ZBU1_PLEPL</name>
<comment type="caution">
    <text evidence="1">The sequence shown here is derived from an EMBL/GenBank/DDBJ whole genome shotgun (WGS) entry which is preliminary data.</text>
</comment>
<protein>
    <submittedName>
        <fullName evidence="1">Uncharacterized protein</fullName>
    </submittedName>
</protein>
<reference evidence="1" key="1">
    <citation type="submission" date="2020-03" db="EMBL/GenBank/DDBJ databases">
        <authorList>
            <person name="Weist P."/>
        </authorList>
    </citation>
    <scope>NUCLEOTIDE SEQUENCE</scope>
</reference>
<dbReference type="EMBL" id="CADEAL010004336">
    <property type="protein sequence ID" value="CAB1457322.1"/>
    <property type="molecule type" value="Genomic_DNA"/>
</dbReference>
<proteinExistence type="predicted"/>
<evidence type="ECO:0000313" key="1">
    <source>
        <dbReference type="EMBL" id="CAB1457322.1"/>
    </source>
</evidence>
<evidence type="ECO:0000313" key="2">
    <source>
        <dbReference type="Proteomes" id="UP001153269"/>
    </source>
</evidence>
<dbReference type="Proteomes" id="UP001153269">
    <property type="component" value="Unassembled WGS sequence"/>
</dbReference>
<dbReference type="AlphaFoldDB" id="A0A9N7ZBU1"/>
<keyword evidence="2" id="KW-1185">Reference proteome</keyword>
<accession>A0A9N7ZBU1</accession>